<dbReference type="EMBL" id="KQ434900">
    <property type="protein sequence ID" value="KZC11052.1"/>
    <property type="molecule type" value="Genomic_DNA"/>
</dbReference>
<organism evidence="2 3">
    <name type="scientific">Dufourea novaeangliae</name>
    <name type="common">Sweat bee</name>
    <dbReference type="NCBI Taxonomy" id="178035"/>
    <lineage>
        <taxon>Eukaryota</taxon>
        <taxon>Metazoa</taxon>
        <taxon>Ecdysozoa</taxon>
        <taxon>Arthropoda</taxon>
        <taxon>Hexapoda</taxon>
        <taxon>Insecta</taxon>
        <taxon>Pterygota</taxon>
        <taxon>Neoptera</taxon>
        <taxon>Endopterygota</taxon>
        <taxon>Hymenoptera</taxon>
        <taxon>Apocrita</taxon>
        <taxon>Aculeata</taxon>
        <taxon>Apoidea</taxon>
        <taxon>Anthophila</taxon>
        <taxon>Halictidae</taxon>
        <taxon>Rophitinae</taxon>
        <taxon>Dufourea</taxon>
    </lineage>
</organism>
<name>A0A154PGW1_DUFNO</name>
<keyword evidence="1" id="KW-0472">Membrane</keyword>
<sequence>MILKKGDVSLNVSRCTAVPPTHKFKMILFVLPFVAATALSNVVFVILWHPDKSNNSIRDEC</sequence>
<gene>
    <name evidence="2" type="ORF">WN55_02407</name>
</gene>
<feature type="transmembrane region" description="Helical" evidence="1">
    <location>
        <begin position="26"/>
        <end position="48"/>
    </location>
</feature>
<evidence type="ECO:0000313" key="3">
    <source>
        <dbReference type="Proteomes" id="UP000076502"/>
    </source>
</evidence>
<keyword evidence="3" id="KW-1185">Reference proteome</keyword>
<evidence type="ECO:0000256" key="1">
    <source>
        <dbReference type="SAM" id="Phobius"/>
    </source>
</evidence>
<proteinExistence type="predicted"/>
<keyword evidence="1" id="KW-0812">Transmembrane</keyword>
<dbReference type="AlphaFoldDB" id="A0A154PGW1"/>
<protein>
    <submittedName>
        <fullName evidence="2">Uncharacterized protein</fullName>
    </submittedName>
</protein>
<accession>A0A154PGW1</accession>
<dbReference type="Proteomes" id="UP000076502">
    <property type="component" value="Unassembled WGS sequence"/>
</dbReference>
<evidence type="ECO:0000313" key="2">
    <source>
        <dbReference type="EMBL" id="KZC11052.1"/>
    </source>
</evidence>
<keyword evidence="1" id="KW-1133">Transmembrane helix</keyword>
<reference evidence="2 3" key="1">
    <citation type="submission" date="2015-07" db="EMBL/GenBank/DDBJ databases">
        <title>The genome of Dufourea novaeangliae.</title>
        <authorList>
            <person name="Pan H."/>
            <person name="Kapheim K."/>
        </authorList>
    </citation>
    <scope>NUCLEOTIDE SEQUENCE [LARGE SCALE GENOMIC DNA]</scope>
    <source>
        <strain evidence="2">0120121106</strain>
        <tissue evidence="2">Whole body</tissue>
    </source>
</reference>